<comment type="subunit">
    <text evidence="3 8">Homodimer.</text>
</comment>
<evidence type="ECO:0000256" key="5">
    <source>
        <dbReference type="ARBA" id="ARBA00022756"/>
    </source>
</evidence>
<dbReference type="EC" id="2.3.1.47" evidence="8"/>
<evidence type="ECO:0000256" key="6">
    <source>
        <dbReference type="ARBA" id="ARBA00022898"/>
    </source>
</evidence>
<dbReference type="Proteomes" id="UP000215767">
    <property type="component" value="Unassembled WGS sequence"/>
</dbReference>
<feature type="binding site" evidence="8">
    <location>
        <position position="212"/>
    </location>
    <ligand>
        <name>pyridoxal 5'-phosphate</name>
        <dbReference type="ChEBI" id="CHEBI:597326"/>
    </ligand>
</feature>
<dbReference type="InterPro" id="IPR015422">
    <property type="entry name" value="PyrdxlP-dep_Trfase_small"/>
</dbReference>
<feature type="binding site" evidence="8">
    <location>
        <position position="184"/>
    </location>
    <ligand>
        <name>pyridoxal 5'-phosphate</name>
        <dbReference type="ChEBI" id="CHEBI:597326"/>
    </ligand>
</feature>
<keyword evidence="12" id="KW-1185">Reference proteome</keyword>
<organism evidence="11 12">
    <name type="scientific">Bordetella genomosp. 11</name>
    <dbReference type="NCBI Taxonomy" id="1416808"/>
    <lineage>
        <taxon>Bacteria</taxon>
        <taxon>Pseudomonadati</taxon>
        <taxon>Pseudomonadota</taxon>
        <taxon>Betaproteobacteria</taxon>
        <taxon>Burkholderiales</taxon>
        <taxon>Alcaligenaceae</taxon>
        <taxon>Bordetella</taxon>
    </lineage>
</organism>
<feature type="binding site" evidence="8">
    <location>
        <position position="240"/>
    </location>
    <ligand>
        <name>pyridoxal 5'-phosphate</name>
        <dbReference type="ChEBI" id="CHEBI:597326"/>
    </ligand>
</feature>
<comment type="function">
    <text evidence="8">Catalyzes the decarboxylative condensation of pimeloyl-[acyl-carrier protein] and L-alanine to produce 8-amino-7-oxononanoate (AON), [acyl-carrier protein], and carbon dioxide.</text>
</comment>
<dbReference type="PANTHER" id="PTHR13693:SF100">
    <property type="entry name" value="8-AMINO-7-OXONONANOATE SYNTHASE"/>
    <property type="match status" value="1"/>
</dbReference>
<dbReference type="InterPro" id="IPR022834">
    <property type="entry name" value="AONS_Proteobacteria"/>
</dbReference>
<evidence type="ECO:0000313" key="12">
    <source>
        <dbReference type="Proteomes" id="UP000215767"/>
    </source>
</evidence>
<comment type="pathway">
    <text evidence="2 8">Cofactor biosynthesis; biotin biosynthesis.</text>
</comment>
<dbReference type="OrthoDB" id="9807157at2"/>
<feature type="modified residue" description="N6-(pyridoxal phosphate)lysine" evidence="8 9">
    <location>
        <position position="243"/>
    </location>
</feature>
<reference evidence="12" key="1">
    <citation type="submission" date="2017-05" db="EMBL/GenBank/DDBJ databases">
        <title>Complete and WGS of Bordetella genogroups.</title>
        <authorList>
            <person name="Spilker T."/>
            <person name="Lipuma J."/>
        </authorList>
    </citation>
    <scope>NUCLEOTIDE SEQUENCE [LARGE SCALE GENOMIC DNA]</scope>
    <source>
        <strain evidence="12">AU8856</strain>
    </source>
</reference>
<sequence length="421" mass="44002">MDPFEVLQAGLAERASQALTRRRRIADSPCAPRIRIDGRDVVAFASNDYLGLANHPALIDAIAQGARRYGAGSGGSHLLGGHSRAHVLLEDVLAEYAGGFARDPRALSFSTGYMANLAILTALGERGATLYSDALNHASLIDGARLSRARVRVYPHADAAALSAMLEEDRGGGVKIIVTDAVFSMDGDIAPLAELAALAKRHQAWLVVDDAHGFGVQGDDGAGTVAALGLRSPLLVYMGTLGKAAGVAGAFVVAESTVIEWLIQRARTYIFTTAAAPALAHAAAASVGLMRGPEGRARRARLRERIDTVRTMIGRIATDHPEPSSTAPSAAALPLASLSGTAIQPIVVGENETALSVADALLDHGFWIPAVRPPTVPAGTARLRLSLSAAHEAGDLERLAHAMASVFHAASYPRDIRPASR</sequence>
<keyword evidence="5 8" id="KW-0093">Biotin biosynthesis</keyword>
<keyword evidence="4 8" id="KW-0808">Transferase</keyword>
<dbReference type="GO" id="GO:0030170">
    <property type="term" value="F:pyridoxal phosphate binding"/>
    <property type="evidence" value="ECO:0007669"/>
    <property type="project" value="UniProtKB-UniRule"/>
</dbReference>
<evidence type="ECO:0000256" key="9">
    <source>
        <dbReference type="PIRSR" id="PIRSR604723-51"/>
    </source>
</evidence>
<evidence type="ECO:0000256" key="8">
    <source>
        <dbReference type="HAMAP-Rule" id="MF_01693"/>
    </source>
</evidence>
<evidence type="ECO:0000313" key="11">
    <source>
        <dbReference type="EMBL" id="OZI67441.1"/>
    </source>
</evidence>
<feature type="binding site" evidence="8">
    <location>
        <position position="21"/>
    </location>
    <ligand>
        <name>substrate</name>
    </ligand>
</feature>
<evidence type="ECO:0000259" key="10">
    <source>
        <dbReference type="Pfam" id="PF00155"/>
    </source>
</evidence>
<evidence type="ECO:0000256" key="2">
    <source>
        <dbReference type="ARBA" id="ARBA00004746"/>
    </source>
</evidence>
<dbReference type="Gene3D" id="3.90.1150.10">
    <property type="entry name" value="Aspartate Aminotransferase, domain 1"/>
    <property type="match status" value="1"/>
</dbReference>
<dbReference type="InterPro" id="IPR015424">
    <property type="entry name" value="PyrdxlP-dep_Trfase"/>
</dbReference>
<dbReference type="GO" id="GO:0009102">
    <property type="term" value="P:biotin biosynthetic process"/>
    <property type="evidence" value="ECO:0007669"/>
    <property type="project" value="UniProtKB-UniRule"/>
</dbReference>
<dbReference type="UniPathway" id="UPA00078"/>
<dbReference type="InterPro" id="IPR015421">
    <property type="entry name" value="PyrdxlP-dep_Trfase_major"/>
</dbReference>
<accession>A0A261V0R3</accession>
<comment type="similarity">
    <text evidence="8">Belongs to the class-II pyridoxal-phosphate-dependent aminotransferase family. BioF subfamily.</text>
</comment>
<dbReference type="Pfam" id="PF00155">
    <property type="entry name" value="Aminotran_1_2"/>
    <property type="match status" value="1"/>
</dbReference>
<evidence type="ECO:0000256" key="4">
    <source>
        <dbReference type="ARBA" id="ARBA00022679"/>
    </source>
</evidence>
<comment type="caution">
    <text evidence="11">The sequence shown here is derived from an EMBL/GenBank/DDBJ whole genome shotgun (WGS) entry which is preliminary data.</text>
</comment>
<dbReference type="HAMAP" id="MF_01693">
    <property type="entry name" value="BioF_aminotrans_2"/>
    <property type="match status" value="1"/>
</dbReference>
<dbReference type="RefSeq" id="WP_094840647.1">
    <property type="nucleotide sequence ID" value="NZ_NEVS01000001.1"/>
</dbReference>
<comment type="catalytic activity">
    <reaction evidence="7 8">
        <text>6-carboxyhexanoyl-[ACP] + L-alanine + H(+) = (8S)-8-amino-7-oxononanoate + holo-[ACP] + CO2</text>
        <dbReference type="Rhea" id="RHEA:42288"/>
        <dbReference type="Rhea" id="RHEA-COMP:9685"/>
        <dbReference type="Rhea" id="RHEA-COMP:9955"/>
        <dbReference type="ChEBI" id="CHEBI:15378"/>
        <dbReference type="ChEBI" id="CHEBI:16526"/>
        <dbReference type="ChEBI" id="CHEBI:57972"/>
        <dbReference type="ChEBI" id="CHEBI:64479"/>
        <dbReference type="ChEBI" id="CHEBI:78846"/>
        <dbReference type="ChEBI" id="CHEBI:149468"/>
        <dbReference type="EC" id="2.3.1.47"/>
    </reaction>
</comment>
<dbReference type="GO" id="GO:0008710">
    <property type="term" value="F:8-amino-7-oxononanoate synthase activity"/>
    <property type="evidence" value="ECO:0007669"/>
    <property type="project" value="UniProtKB-UniRule"/>
</dbReference>
<proteinExistence type="inferred from homology"/>
<dbReference type="EMBL" id="NEVS01000001">
    <property type="protein sequence ID" value="OZI67441.1"/>
    <property type="molecule type" value="Genomic_DNA"/>
</dbReference>
<dbReference type="SUPFAM" id="SSF53383">
    <property type="entry name" value="PLP-dependent transferases"/>
    <property type="match status" value="1"/>
</dbReference>
<evidence type="ECO:0000256" key="7">
    <source>
        <dbReference type="ARBA" id="ARBA00047715"/>
    </source>
</evidence>
<dbReference type="InterPro" id="IPR004839">
    <property type="entry name" value="Aminotransferase_I/II_large"/>
</dbReference>
<gene>
    <name evidence="8" type="primary">bioF</name>
    <name evidence="11" type="ORF">CAL28_04965</name>
</gene>
<protein>
    <recommendedName>
        <fullName evidence="8">8-amino-7-oxononanoate synthase</fullName>
        <shortName evidence="8">AONS</shortName>
        <ecNumber evidence="8">2.3.1.47</ecNumber>
    </recommendedName>
    <alternativeName>
        <fullName evidence="8">7-keto-8-amino-pelargonic acid synthase</fullName>
        <shortName evidence="8">7-KAP synthase</shortName>
        <shortName evidence="8">KAPA synthase</shortName>
    </alternativeName>
    <alternativeName>
        <fullName evidence="8">8-amino-7-ketopelargonate synthase</fullName>
    </alternativeName>
</protein>
<dbReference type="PANTHER" id="PTHR13693">
    <property type="entry name" value="CLASS II AMINOTRANSFERASE/8-AMINO-7-OXONONANOATE SYNTHASE"/>
    <property type="match status" value="1"/>
</dbReference>
<feature type="binding site" evidence="8">
    <location>
        <position position="375"/>
    </location>
    <ligand>
        <name>substrate</name>
    </ligand>
</feature>
<name>A0A261V0R3_9BORD</name>
<dbReference type="InterPro" id="IPR050087">
    <property type="entry name" value="AON_synthase_class-II"/>
</dbReference>
<evidence type="ECO:0000256" key="3">
    <source>
        <dbReference type="ARBA" id="ARBA00011738"/>
    </source>
</evidence>
<feature type="binding site" evidence="8">
    <location>
        <begin position="112"/>
        <end position="113"/>
    </location>
    <ligand>
        <name>pyridoxal 5'-phosphate</name>
        <dbReference type="ChEBI" id="CHEBI:597326"/>
    </ligand>
</feature>
<dbReference type="Gene3D" id="3.40.640.10">
    <property type="entry name" value="Type I PLP-dependent aspartate aminotransferase-like (Major domain)"/>
    <property type="match status" value="1"/>
</dbReference>
<dbReference type="NCBIfam" id="TIGR00858">
    <property type="entry name" value="bioF"/>
    <property type="match status" value="1"/>
</dbReference>
<dbReference type="AlphaFoldDB" id="A0A261V0R3"/>
<feature type="domain" description="Aminotransferase class I/classII large" evidence="10">
    <location>
        <begin position="40"/>
        <end position="402"/>
    </location>
</feature>
<comment type="cofactor">
    <cofactor evidence="1 8 9">
        <name>pyridoxal 5'-phosphate</name>
        <dbReference type="ChEBI" id="CHEBI:597326"/>
    </cofactor>
</comment>
<evidence type="ECO:0000256" key="1">
    <source>
        <dbReference type="ARBA" id="ARBA00001933"/>
    </source>
</evidence>
<dbReference type="InterPro" id="IPR004723">
    <property type="entry name" value="AONS_Archaea/Proteobacteria"/>
</dbReference>
<feature type="binding site" evidence="8">
    <location>
        <position position="137"/>
    </location>
    <ligand>
        <name>substrate</name>
    </ligand>
</feature>
<keyword evidence="6 8" id="KW-0663">Pyridoxal phosphate</keyword>